<feature type="transmembrane region" description="Helical" evidence="12">
    <location>
        <begin position="429"/>
        <end position="445"/>
    </location>
</feature>
<evidence type="ECO:0000313" key="13">
    <source>
        <dbReference type="EMBL" id="MBT1705564.1"/>
    </source>
</evidence>
<evidence type="ECO:0000256" key="3">
    <source>
        <dbReference type="ARBA" id="ARBA00022448"/>
    </source>
</evidence>
<feature type="transmembrane region" description="Helical" evidence="12">
    <location>
        <begin position="395"/>
        <end position="417"/>
    </location>
</feature>
<keyword evidence="5 12" id="KW-0812">Transmembrane</keyword>
<keyword evidence="4" id="KW-1003">Cell membrane</keyword>
<evidence type="ECO:0000256" key="6">
    <source>
        <dbReference type="ARBA" id="ARBA00022989"/>
    </source>
</evidence>
<dbReference type="CDD" id="cd10326">
    <property type="entry name" value="SLC5sbd_NIS-like"/>
    <property type="match status" value="1"/>
</dbReference>
<dbReference type="PANTHER" id="PTHR42985:SF47">
    <property type="entry name" value="INTEGRAL MEMBRANE TRANSPORT PROTEIN"/>
    <property type="match status" value="1"/>
</dbReference>
<organism evidence="13 14">
    <name type="scientific">Chryseosolibacter indicus</name>
    <dbReference type="NCBI Taxonomy" id="2782351"/>
    <lineage>
        <taxon>Bacteria</taxon>
        <taxon>Pseudomonadati</taxon>
        <taxon>Bacteroidota</taxon>
        <taxon>Cytophagia</taxon>
        <taxon>Cytophagales</taxon>
        <taxon>Chryseotaleaceae</taxon>
        <taxon>Chryseosolibacter</taxon>
    </lineage>
</organism>
<dbReference type="InterPro" id="IPR038377">
    <property type="entry name" value="Na/Glc_symporter_sf"/>
</dbReference>
<dbReference type="Proteomes" id="UP000772618">
    <property type="component" value="Unassembled WGS sequence"/>
</dbReference>
<feature type="transmembrane region" description="Helical" evidence="12">
    <location>
        <begin position="6"/>
        <end position="23"/>
    </location>
</feature>
<feature type="transmembrane region" description="Helical" evidence="12">
    <location>
        <begin position="43"/>
        <end position="62"/>
    </location>
</feature>
<evidence type="ECO:0000256" key="4">
    <source>
        <dbReference type="ARBA" id="ARBA00022475"/>
    </source>
</evidence>
<dbReference type="PROSITE" id="PS50283">
    <property type="entry name" value="NA_SOLUT_SYMP_3"/>
    <property type="match status" value="1"/>
</dbReference>
<name>A0ABS5VVW4_9BACT</name>
<feature type="transmembrane region" description="Helical" evidence="12">
    <location>
        <begin position="371"/>
        <end position="389"/>
    </location>
</feature>
<proteinExistence type="inferred from homology"/>
<feature type="transmembrane region" description="Helical" evidence="12">
    <location>
        <begin position="74"/>
        <end position="98"/>
    </location>
</feature>
<dbReference type="Pfam" id="PF00474">
    <property type="entry name" value="SSF"/>
    <property type="match status" value="1"/>
</dbReference>
<evidence type="ECO:0000256" key="8">
    <source>
        <dbReference type="ARBA" id="ARBA00023065"/>
    </source>
</evidence>
<dbReference type="InterPro" id="IPR051163">
    <property type="entry name" value="Sodium:Solute_Symporter_SSF"/>
</dbReference>
<comment type="similarity">
    <text evidence="2 11">Belongs to the sodium:solute symporter (SSF) (TC 2.A.21) family.</text>
</comment>
<feature type="transmembrane region" description="Helical" evidence="12">
    <location>
        <begin position="233"/>
        <end position="251"/>
    </location>
</feature>
<evidence type="ECO:0000256" key="10">
    <source>
        <dbReference type="ARBA" id="ARBA00023201"/>
    </source>
</evidence>
<feature type="transmembrane region" description="Helical" evidence="12">
    <location>
        <begin position="272"/>
        <end position="296"/>
    </location>
</feature>
<feature type="transmembrane region" description="Helical" evidence="12">
    <location>
        <begin position="457"/>
        <end position="476"/>
    </location>
</feature>
<keyword evidence="14" id="KW-1185">Reference proteome</keyword>
<gene>
    <name evidence="13" type="ORF">KK060_19900</name>
</gene>
<dbReference type="PANTHER" id="PTHR42985">
    <property type="entry name" value="SODIUM-COUPLED MONOCARBOXYLATE TRANSPORTER"/>
    <property type="match status" value="1"/>
</dbReference>
<feature type="transmembrane region" description="Helical" evidence="12">
    <location>
        <begin position="119"/>
        <end position="137"/>
    </location>
</feature>
<keyword evidence="7" id="KW-0915">Sodium</keyword>
<dbReference type="Gene3D" id="1.20.1730.10">
    <property type="entry name" value="Sodium/glucose cotransporter"/>
    <property type="match status" value="1"/>
</dbReference>
<evidence type="ECO:0000256" key="9">
    <source>
        <dbReference type="ARBA" id="ARBA00023136"/>
    </source>
</evidence>
<comment type="caution">
    <text evidence="13">The sequence shown here is derived from an EMBL/GenBank/DDBJ whole genome shotgun (WGS) entry which is preliminary data.</text>
</comment>
<accession>A0ABS5VVW4</accession>
<evidence type="ECO:0000256" key="1">
    <source>
        <dbReference type="ARBA" id="ARBA00004651"/>
    </source>
</evidence>
<feature type="transmembrane region" description="Helical" evidence="12">
    <location>
        <begin position="316"/>
        <end position="338"/>
    </location>
</feature>
<evidence type="ECO:0000256" key="11">
    <source>
        <dbReference type="RuleBase" id="RU362091"/>
    </source>
</evidence>
<sequence length="486" mass="54356">MTPVLVLTIIVIYFAVLIFISIITSKGADTNTFFTANRQSPWYLVAFGMIGSSLSGVTFISVPGNVGKIGFGYFQVVLGYLVGYWVIIGILMPLYYRLNLVSIYTYLEQRFSFWSYKTGAFFFLISRTLGSALRLYLAATVLQLFLFDAWGVPFFVTVATTLILIWVYTFRGGVKTIVYTDAFQTLFLVSAVCIAVWQISDDLGWSFSEMVSAIESSKYSKMFYFDDVNSTQFFWKQFLGGMFITIAMTGLDQEIMQKNLTCKSLGEAQKNMFWFSITLVIVNLLFLTLGALLYFYTEANNLTLPAASDELFPRLALTKFSLLLGVFFLLGITASSYASADSALAGLTTSFCIDFLNFKDKPEPVKKKQKFIVHLGFSLLFLVIIVIFREINERSVIDAVLTVAGYTYGPLLGLFSFGVFTKLQVKDKFVPLVCVISPVLTYMISMNSEALLGGYKFGLEVLLVNGIITFMGLLLISKHSAERVTV</sequence>
<dbReference type="RefSeq" id="WP_254155517.1">
    <property type="nucleotide sequence ID" value="NZ_JAHESD010000059.1"/>
</dbReference>
<keyword evidence="9 12" id="KW-0472">Membrane</keyword>
<reference evidence="13 14" key="1">
    <citation type="submission" date="2021-05" db="EMBL/GenBank/DDBJ databases">
        <title>A Polyphasic approach of four new species of the genus Ohtaekwangia: Ohtaekwangia histidinii sp. nov., Ohtaekwangia cretensis sp. nov., Ohtaekwangia indiensis sp. nov., Ohtaekwangia reichenbachii sp. nov. from diverse environment.</title>
        <authorList>
            <person name="Octaviana S."/>
        </authorList>
    </citation>
    <scope>NUCLEOTIDE SEQUENCE [LARGE SCALE GENOMIC DNA]</scope>
    <source>
        <strain evidence="13 14">PWU20</strain>
    </source>
</reference>
<feature type="transmembrane region" description="Helical" evidence="12">
    <location>
        <begin position="149"/>
        <end position="170"/>
    </location>
</feature>
<protein>
    <submittedName>
        <fullName evidence="13">Sodium:solute symporter</fullName>
    </submittedName>
</protein>
<feature type="transmembrane region" description="Helical" evidence="12">
    <location>
        <begin position="182"/>
        <end position="200"/>
    </location>
</feature>
<evidence type="ECO:0000256" key="12">
    <source>
        <dbReference type="SAM" id="Phobius"/>
    </source>
</evidence>
<evidence type="ECO:0000313" key="14">
    <source>
        <dbReference type="Proteomes" id="UP000772618"/>
    </source>
</evidence>
<evidence type="ECO:0000256" key="5">
    <source>
        <dbReference type="ARBA" id="ARBA00022692"/>
    </source>
</evidence>
<keyword evidence="6 12" id="KW-1133">Transmembrane helix</keyword>
<evidence type="ECO:0000256" key="2">
    <source>
        <dbReference type="ARBA" id="ARBA00006434"/>
    </source>
</evidence>
<comment type="subcellular location">
    <subcellularLocation>
        <location evidence="1">Cell membrane</location>
        <topology evidence="1">Multi-pass membrane protein</topology>
    </subcellularLocation>
</comment>
<keyword evidence="8" id="KW-0406">Ion transport</keyword>
<keyword evidence="3" id="KW-0813">Transport</keyword>
<dbReference type="EMBL" id="JAHESD010000059">
    <property type="protein sequence ID" value="MBT1705564.1"/>
    <property type="molecule type" value="Genomic_DNA"/>
</dbReference>
<evidence type="ECO:0000256" key="7">
    <source>
        <dbReference type="ARBA" id="ARBA00023053"/>
    </source>
</evidence>
<dbReference type="InterPro" id="IPR001734">
    <property type="entry name" value="Na/solute_symporter"/>
</dbReference>
<keyword evidence="10" id="KW-0739">Sodium transport</keyword>